<protein>
    <submittedName>
        <fullName evidence="2">Uncharacterized protein</fullName>
    </submittedName>
</protein>
<keyword evidence="1" id="KW-1185">Reference proteome</keyword>
<organism evidence="1 2">
    <name type="scientific">Romanomermis culicivorax</name>
    <name type="common">Nematode worm</name>
    <dbReference type="NCBI Taxonomy" id="13658"/>
    <lineage>
        <taxon>Eukaryota</taxon>
        <taxon>Metazoa</taxon>
        <taxon>Ecdysozoa</taxon>
        <taxon>Nematoda</taxon>
        <taxon>Enoplea</taxon>
        <taxon>Dorylaimia</taxon>
        <taxon>Mermithida</taxon>
        <taxon>Mermithoidea</taxon>
        <taxon>Mermithidae</taxon>
        <taxon>Romanomermis</taxon>
    </lineage>
</organism>
<evidence type="ECO:0000313" key="2">
    <source>
        <dbReference type="WBParaSite" id="nRc.2.0.1.t25198-RA"/>
    </source>
</evidence>
<name>A0A915JGY1_ROMCU</name>
<evidence type="ECO:0000313" key="1">
    <source>
        <dbReference type="Proteomes" id="UP000887565"/>
    </source>
</evidence>
<proteinExistence type="predicted"/>
<dbReference type="WBParaSite" id="nRc.2.0.1.t25198-RA">
    <property type="protein sequence ID" value="nRc.2.0.1.t25198-RA"/>
    <property type="gene ID" value="nRc.2.0.1.g25198"/>
</dbReference>
<dbReference type="Proteomes" id="UP000887565">
    <property type="component" value="Unplaced"/>
</dbReference>
<reference evidence="2" key="1">
    <citation type="submission" date="2022-11" db="UniProtKB">
        <authorList>
            <consortium name="WormBaseParasite"/>
        </authorList>
    </citation>
    <scope>IDENTIFICATION</scope>
</reference>
<sequence length="43" mass="5245">MTTFTKLKVRLKKIMAQITGLYQWKMRAIYLRPRQLLKGRTMM</sequence>
<accession>A0A915JGY1</accession>
<dbReference type="AlphaFoldDB" id="A0A915JGY1"/>